<gene>
    <name evidence="1" type="ORF">PFLmoz3_03564</name>
</gene>
<name>A0A109LFD3_PSEFL</name>
<evidence type="ECO:0000313" key="1">
    <source>
        <dbReference type="EMBL" id="KWV86827.1"/>
    </source>
</evidence>
<sequence>MMPARPLMIAAVGKSGPGMYCISSSTVSSGLSISARQPSMTSPRLCGGMLVAMPTAIPLEPLTSRLGILVGMTAGIISVPS</sequence>
<comment type="caution">
    <text evidence="1">The sequence shown here is derived from an EMBL/GenBank/DDBJ whole genome shotgun (WGS) entry which is preliminary data.</text>
</comment>
<reference evidence="1 2" key="1">
    <citation type="submission" date="2015-05" db="EMBL/GenBank/DDBJ databases">
        <title>A genomic and transcriptomic approach to investigate the blue pigment phenotype in Pseudomonas fluorescens.</title>
        <authorList>
            <person name="Andreani N.A."/>
            <person name="Cardazzo B."/>
        </authorList>
    </citation>
    <scope>NUCLEOTIDE SEQUENCE [LARGE SCALE GENOMIC DNA]</scope>
    <source>
        <strain evidence="1 2">Ps_22</strain>
    </source>
</reference>
<accession>A0A109LFD3</accession>
<dbReference type="AlphaFoldDB" id="A0A109LFD3"/>
<dbReference type="Proteomes" id="UP000061348">
    <property type="component" value="Unassembled WGS sequence"/>
</dbReference>
<dbReference type="EMBL" id="LCYA01000087">
    <property type="protein sequence ID" value="KWV86827.1"/>
    <property type="molecule type" value="Genomic_DNA"/>
</dbReference>
<proteinExistence type="predicted"/>
<evidence type="ECO:0000313" key="2">
    <source>
        <dbReference type="Proteomes" id="UP000061348"/>
    </source>
</evidence>
<protein>
    <submittedName>
        <fullName evidence="1">Uncharacterized protein</fullName>
    </submittedName>
</protein>
<organism evidence="1 2">
    <name type="scientific">Pseudomonas fluorescens</name>
    <dbReference type="NCBI Taxonomy" id="294"/>
    <lineage>
        <taxon>Bacteria</taxon>
        <taxon>Pseudomonadati</taxon>
        <taxon>Pseudomonadota</taxon>
        <taxon>Gammaproteobacteria</taxon>
        <taxon>Pseudomonadales</taxon>
        <taxon>Pseudomonadaceae</taxon>
        <taxon>Pseudomonas</taxon>
    </lineage>
</organism>